<comment type="caution">
    <text evidence="1">The sequence shown here is derived from an EMBL/GenBank/DDBJ whole genome shotgun (WGS) entry which is preliminary data.</text>
</comment>
<evidence type="ECO:0000313" key="1">
    <source>
        <dbReference type="EMBL" id="GKV09559.1"/>
    </source>
</evidence>
<dbReference type="Proteomes" id="UP001054252">
    <property type="component" value="Unassembled WGS sequence"/>
</dbReference>
<name>A0AAV5J4K0_9ROSI</name>
<organism evidence="1 2">
    <name type="scientific">Rubroshorea leprosula</name>
    <dbReference type="NCBI Taxonomy" id="152421"/>
    <lineage>
        <taxon>Eukaryota</taxon>
        <taxon>Viridiplantae</taxon>
        <taxon>Streptophyta</taxon>
        <taxon>Embryophyta</taxon>
        <taxon>Tracheophyta</taxon>
        <taxon>Spermatophyta</taxon>
        <taxon>Magnoliopsida</taxon>
        <taxon>eudicotyledons</taxon>
        <taxon>Gunneridae</taxon>
        <taxon>Pentapetalae</taxon>
        <taxon>rosids</taxon>
        <taxon>malvids</taxon>
        <taxon>Malvales</taxon>
        <taxon>Dipterocarpaceae</taxon>
        <taxon>Rubroshorea</taxon>
    </lineage>
</organism>
<protein>
    <submittedName>
        <fullName evidence="1">Uncharacterized protein</fullName>
    </submittedName>
</protein>
<keyword evidence="2" id="KW-1185">Reference proteome</keyword>
<reference evidence="1 2" key="1">
    <citation type="journal article" date="2021" name="Commun. Biol.">
        <title>The genome of Shorea leprosula (Dipterocarpaceae) highlights the ecological relevance of drought in aseasonal tropical rainforests.</title>
        <authorList>
            <person name="Ng K.K.S."/>
            <person name="Kobayashi M.J."/>
            <person name="Fawcett J.A."/>
            <person name="Hatakeyama M."/>
            <person name="Paape T."/>
            <person name="Ng C.H."/>
            <person name="Ang C.C."/>
            <person name="Tnah L.H."/>
            <person name="Lee C.T."/>
            <person name="Nishiyama T."/>
            <person name="Sese J."/>
            <person name="O'Brien M.J."/>
            <person name="Copetti D."/>
            <person name="Mohd Noor M.I."/>
            <person name="Ong R.C."/>
            <person name="Putra M."/>
            <person name="Sireger I.Z."/>
            <person name="Indrioko S."/>
            <person name="Kosugi Y."/>
            <person name="Izuno A."/>
            <person name="Isagi Y."/>
            <person name="Lee S.L."/>
            <person name="Shimizu K.K."/>
        </authorList>
    </citation>
    <scope>NUCLEOTIDE SEQUENCE [LARGE SCALE GENOMIC DNA]</scope>
    <source>
        <strain evidence="1">214</strain>
    </source>
</reference>
<evidence type="ECO:0000313" key="2">
    <source>
        <dbReference type="Proteomes" id="UP001054252"/>
    </source>
</evidence>
<sequence>MNPGVCWVLSEPKTNPARAWVPDEPSTTWVGSSWVHNEPKQALQALLQSIVDRNPSPPGFVVNPGQTHPSRTGFVENPGMSWVGPGFAKNPVRTWVRQEPKMNPPKPGFFTNP</sequence>
<dbReference type="EMBL" id="BPVZ01000030">
    <property type="protein sequence ID" value="GKV09559.1"/>
    <property type="molecule type" value="Genomic_DNA"/>
</dbReference>
<gene>
    <name evidence="1" type="ORF">SLEP1_g21042</name>
</gene>
<accession>A0AAV5J4K0</accession>
<proteinExistence type="predicted"/>
<dbReference type="AlphaFoldDB" id="A0AAV5J4K0"/>